<keyword evidence="1" id="KW-1133">Transmembrane helix</keyword>
<dbReference type="EMBL" id="OCMF01000001">
    <property type="protein sequence ID" value="SOC78964.1"/>
    <property type="molecule type" value="Genomic_DNA"/>
</dbReference>
<name>A0A285X2K5_9FLAO</name>
<protein>
    <submittedName>
        <fullName evidence="2">VanZ like family protein</fullName>
    </submittedName>
</protein>
<evidence type="ECO:0000313" key="2">
    <source>
        <dbReference type="EMBL" id="SOC78964.1"/>
    </source>
</evidence>
<accession>A0A285X2K5</accession>
<dbReference type="OrthoDB" id="5472246at2"/>
<dbReference type="AlphaFoldDB" id="A0A285X2K5"/>
<dbReference type="PANTHER" id="PTHR28008:SF1">
    <property type="entry name" value="DOMAIN PROTEIN, PUTATIVE (AFU_ORTHOLOGUE AFUA_3G10980)-RELATED"/>
    <property type="match status" value="1"/>
</dbReference>
<gene>
    <name evidence="2" type="ORF">SAMN06296241_0484</name>
</gene>
<keyword evidence="1" id="KW-0812">Transmembrane</keyword>
<evidence type="ECO:0000256" key="1">
    <source>
        <dbReference type="SAM" id="Phobius"/>
    </source>
</evidence>
<dbReference type="Proteomes" id="UP000219193">
    <property type="component" value="Unassembled WGS sequence"/>
</dbReference>
<reference evidence="3" key="1">
    <citation type="submission" date="2017-09" db="EMBL/GenBank/DDBJ databases">
        <authorList>
            <person name="Varghese N."/>
            <person name="Submissions S."/>
        </authorList>
    </citation>
    <scope>NUCLEOTIDE SEQUENCE [LARGE SCALE GENOMIC DNA]</scope>
    <source>
        <strain evidence="3">CGMCC 1.12641</strain>
    </source>
</reference>
<sequence length="141" mass="15926">MLRLLKGKLLFLIPALVYTGLILYLSLINLSDTPVSKLGVSDKLMHSGAYFGLGLLWMLYGIFSFREEYLFRRIVVISAASVAFGIFIEVLQDTLTTYRQLDLYDVLANTIGVLAAALLVWILKNYLLSLKAKFNLDLMKK</sequence>
<feature type="transmembrane region" description="Helical" evidence="1">
    <location>
        <begin position="103"/>
        <end position="123"/>
    </location>
</feature>
<dbReference type="PANTHER" id="PTHR28008">
    <property type="entry name" value="DOMAIN PROTEIN, PUTATIVE (AFU_ORTHOLOGUE AFUA_3G10980)-RELATED"/>
    <property type="match status" value="1"/>
</dbReference>
<dbReference type="NCBIfam" id="NF037970">
    <property type="entry name" value="vanZ_1"/>
    <property type="match status" value="1"/>
</dbReference>
<keyword evidence="3" id="KW-1185">Reference proteome</keyword>
<evidence type="ECO:0000313" key="3">
    <source>
        <dbReference type="Proteomes" id="UP000219193"/>
    </source>
</evidence>
<feature type="transmembrane region" description="Helical" evidence="1">
    <location>
        <begin position="70"/>
        <end position="91"/>
    </location>
</feature>
<organism evidence="2 3">
    <name type="scientific">Salinimicrobium sediminis</name>
    <dbReference type="NCBI Taxonomy" id="1343891"/>
    <lineage>
        <taxon>Bacteria</taxon>
        <taxon>Pseudomonadati</taxon>
        <taxon>Bacteroidota</taxon>
        <taxon>Flavobacteriia</taxon>
        <taxon>Flavobacteriales</taxon>
        <taxon>Flavobacteriaceae</taxon>
        <taxon>Salinimicrobium</taxon>
    </lineage>
</organism>
<feature type="transmembrane region" description="Helical" evidence="1">
    <location>
        <begin position="9"/>
        <end position="27"/>
    </location>
</feature>
<proteinExistence type="predicted"/>
<feature type="transmembrane region" description="Helical" evidence="1">
    <location>
        <begin position="47"/>
        <end position="63"/>
    </location>
</feature>
<keyword evidence="1" id="KW-0472">Membrane</keyword>